<dbReference type="Proteomes" id="UP000009168">
    <property type="component" value="Unassembled WGS sequence"/>
</dbReference>
<keyword evidence="5" id="KW-1185">Reference proteome</keyword>
<feature type="repeat" description="TPR" evidence="3">
    <location>
        <begin position="50"/>
        <end position="83"/>
    </location>
</feature>
<dbReference type="AlphaFoldDB" id="I7MF11"/>
<proteinExistence type="inferred from homology"/>
<accession>I7MF11</accession>
<dbReference type="PANTHER" id="PTHR12558:SF13">
    <property type="entry name" value="CELL DIVISION CYCLE PROTEIN 27 HOMOLOG"/>
    <property type="match status" value="1"/>
</dbReference>
<dbReference type="GeneID" id="7824035"/>
<dbReference type="OrthoDB" id="533763at2759"/>
<dbReference type="SMART" id="SM00028">
    <property type="entry name" value="TPR"/>
    <property type="match status" value="4"/>
</dbReference>
<evidence type="ECO:0000256" key="1">
    <source>
        <dbReference type="ARBA" id="ARBA00022803"/>
    </source>
</evidence>
<dbReference type="SUPFAM" id="SSF48452">
    <property type="entry name" value="TPR-like"/>
    <property type="match status" value="1"/>
</dbReference>
<evidence type="ECO:0000313" key="4">
    <source>
        <dbReference type="EMBL" id="EAR98277.2"/>
    </source>
</evidence>
<reference evidence="5" key="1">
    <citation type="journal article" date="2006" name="PLoS Biol.">
        <title>Macronuclear genome sequence of the ciliate Tetrahymena thermophila, a model eukaryote.</title>
        <authorList>
            <person name="Eisen J.A."/>
            <person name="Coyne R.S."/>
            <person name="Wu M."/>
            <person name="Wu D."/>
            <person name="Thiagarajan M."/>
            <person name="Wortman J.R."/>
            <person name="Badger J.H."/>
            <person name="Ren Q."/>
            <person name="Amedeo P."/>
            <person name="Jones K.M."/>
            <person name="Tallon L.J."/>
            <person name="Delcher A.L."/>
            <person name="Salzberg S.L."/>
            <person name="Silva J.C."/>
            <person name="Haas B.J."/>
            <person name="Majoros W.H."/>
            <person name="Farzad M."/>
            <person name="Carlton J.M."/>
            <person name="Smith R.K. Jr."/>
            <person name="Garg J."/>
            <person name="Pearlman R.E."/>
            <person name="Karrer K.M."/>
            <person name="Sun L."/>
            <person name="Manning G."/>
            <person name="Elde N.C."/>
            <person name="Turkewitz A.P."/>
            <person name="Asai D.J."/>
            <person name="Wilkes D.E."/>
            <person name="Wang Y."/>
            <person name="Cai H."/>
            <person name="Collins K."/>
            <person name="Stewart B.A."/>
            <person name="Lee S.R."/>
            <person name="Wilamowska K."/>
            <person name="Weinberg Z."/>
            <person name="Ruzzo W.L."/>
            <person name="Wloga D."/>
            <person name="Gaertig J."/>
            <person name="Frankel J."/>
            <person name="Tsao C.-C."/>
            <person name="Gorovsky M.A."/>
            <person name="Keeling P.J."/>
            <person name="Waller R.F."/>
            <person name="Patron N.J."/>
            <person name="Cherry J.M."/>
            <person name="Stover N.A."/>
            <person name="Krieger C.J."/>
            <person name="del Toro C."/>
            <person name="Ryder H.F."/>
            <person name="Williamson S.C."/>
            <person name="Barbeau R.A."/>
            <person name="Hamilton E.P."/>
            <person name="Orias E."/>
        </authorList>
    </citation>
    <scope>NUCLEOTIDE SEQUENCE [LARGE SCALE GENOMIC DNA]</scope>
    <source>
        <strain evidence="5">SB210</strain>
    </source>
</reference>
<dbReference type="EMBL" id="GG662654">
    <property type="protein sequence ID" value="EAR98277.2"/>
    <property type="molecule type" value="Genomic_DNA"/>
</dbReference>
<dbReference type="InterPro" id="IPR011990">
    <property type="entry name" value="TPR-like_helical_dom_sf"/>
</dbReference>
<evidence type="ECO:0000313" key="5">
    <source>
        <dbReference type="Proteomes" id="UP000009168"/>
    </source>
</evidence>
<evidence type="ECO:0000256" key="2">
    <source>
        <dbReference type="ARBA" id="ARBA00038210"/>
    </source>
</evidence>
<dbReference type="PANTHER" id="PTHR12558">
    <property type="entry name" value="CELL DIVISION CYCLE 16,23,27"/>
    <property type="match status" value="1"/>
</dbReference>
<dbReference type="InParanoid" id="I7MF11"/>
<dbReference type="eggNOG" id="KOG4626">
    <property type="taxonomic scope" value="Eukaryota"/>
</dbReference>
<sequence length="316" mass="36907">MHKLTKLLAFPKQLTYVTAFKFSNAQISFEELNKISVQLLQELKSNQDVIEQIVVLSQQYLEIERVEEAINIYIEALKVYPNSARLNCKLGTLFVQLEELEEGVKYLEKGIEIDYTEMGKEGLVGLASLYKMLNQNDKALETYMKSIELNYLPSYCHQFIALLYAEQQKFDIAQDHFQKSLEMNPNDFASQWAYGEAIFHYDQQKGIKIMREAAENIATKKCENQFMQEDEVQDMISSMNFRVGQILQHISKNSEEAKKFYRVCLKNNPNHVEAHVQYASCLKKGEQPNIELAEYHLQKAKEIDPSKFQKKLTEWW</sequence>
<protein>
    <submittedName>
        <fullName evidence="4">Tetratricopeptide repeat protein</fullName>
    </submittedName>
</protein>
<comment type="similarity">
    <text evidence="2">Belongs to the APC3/CDC27 family.</text>
</comment>
<dbReference type="RefSeq" id="XP_001018522.2">
    <property type="nucleotide sequence ID" value="XM_001018522.2"/>
</dbReference>
<dbReference type="PROSITE" id="PS50005">
    <property type="entry name" value="TPR"/>
    <property type="match status" value="2"/>
</dbReference>
<name>I7MF11_TETTS</name>
<evidence type="ECO:0000256" key="3">
    <source>
        <dbReference type="PROSITE-ProRule" id="PRU00339"/>
    </source>
</evidence>
<keyword evidence="1 3" id="KW-0802">TPR repeat</keyword>
<feature type="repeat" description="TPR" evidence="3">
    <location>
        <begin position="154"/>
        <end position="187"/>
    </location>
</feature>
<dbReference type="KEGG" id="tet:TTHERM_00346760"/>
<dbReference type="Pfam" id="PF13181">
    <property type="entry name" value="TPR_8"/>
    <property type="match status" value="3"/>
</dbReference>
<organism evidence="4 5">
    <name type="scientific">Tetrahymena thermophila (strain SB210)</name>
    <dbReference type="NCBI Taxonomy" id="312017"/>
    <lineage>
        <taxon>Eukaryota</taxon>
        <taxon>Sar</taxon>
        <taxon>Alveolata</taxon>
        <taxon>Ciliophora</taxon>
        <taxon>Intramacronucleata</taxon>
        <taxon>Oligohymenophorea</taxon>
        <taxon>Hymenostomatida</taxon>
        <taxon>Tetrahymenina</taxon>
        <taxon>Tetrahymenidae</taxon>
        <taxon>Tetrahymena</taxon>
    </lineage>
</organism>
<dbReference type="Pfam" id="PF13432">
    <property type="entry name" value="TPR_16"/>
    <property type="match status" value="1"/>
</dbReference>
<dbReference type="Gene3D" id="1.25.40.10">
    <property type="entry name" value="Tetratricopeptide repeat domain"/>
    <property type="match status" value="1"/>
</dbReference>
<gene>
    <name evidence="4" type="ORF">TTHERM_00346760</name>
</gene>
<dbReference type="InterPro" id="IPR019734">
    <property type="entry name" value="TPR_rpt"/>
</dbReference>